<dbReference type="GO" id="GO:0005886">
    <property type="term" value="C:plasma membrane"/>
    <property type="evidence" value="ECO:0007669"/>
    <property type="project" value="TreeGrafter"/>
</dbReference>
<dbReference type="Proteomes" id="UP000198611">
    <property type="component" value="Unassembled WGS sequence"/>
</dbReference>
<dbReference type="InterPro" id="IPR029787">
    <property type="entry name" value="Nucleotide_cyclase"/>
</dbReference>
<dbReference type="InterPro" id="IPR043128">
    <property type="entry name" value="Rev_trsase/Diguanyl_cyclase"/>
</dbReference>
<dbReference type="Pfam" id="PF00990">
    <property type="entry name" value="GGDEF"/>
    <property type="match status" value="1"/>
</dbReference>
<dbReference type="SUPFAM" id="SSF55785">
    <property type="entry name" value="PYP-like sensor domain (PAS domain)"/>
    <property type="match status" value="1"/>
</dbReference>
<comment type="cofactor">
    <cofactor evidence="1">
        <name>Mg(2+)</name>
        <dbReference type="ChEBI" id="CHEBI:18420"/>
    </cofactor>
</comment>
<accession>A0A1I1VZY6</accession>
<dbReference type="PROSITE" id="PS50887">
    <property type="entry name" value="GGDEF"/>
    <property type="match status" value="1"/>
</dbReference>
<dbReference type="InterPro" id="IPR035965">
    <property type="entry name" value="PAS-like_dom_sf"/>
</dbReference>
<dbReference type="GO" id="GO:0052621">
    <property type="term" value="F:diguanylate cyclase activity"/>
    <property type="evidence" value="ECO:0007669"/>
    <property type="project" value="UniProtKB-EC"/>
</dbReference>
<protein>
    <recommendedName>
        <fullName evidence="2">diguanylate cyclase</fullName>
        <ecNumber evidence="2">2.7.7.65</ecNumber>
    </recommendedName>
</protein>
<evidence type="ECO:0000256" key="1">
    <source>
        <dbReference type="ARBA" id="ARBA00001946"/>
    </source>
</evidence>
<dbReference type="InterPro" id="IPR013656">
    <property type="entry name" value="PAS_4"/>
</dbReference>
<comment type="catalytic activity">
    <reaction evidence="3">
        <text>2 GTP = 3',3'-c-di-GMP + 2 diphosphate</text>
        <dbReference type="Rhea" id="RHEA:24898"/>
        <dbReference type="ChEBI" id="CHEBI:33019"/>
        <dbReference type="ChEBI" id="CHEBI:37565"/>
        <dbReference type="ChEBI" id="CHEBI:58805"/>
        <dbReference type="EC" id="2.7.7.65"/>
    </reaction>
</comment>
<dbReference type="PANTHER" id="PTHR45138:SF9">
    <property type="entry name" value="DIGUANYLATE CYCLASE DGCM-RELATED"/>
    <property type="match status" value="1"/>
</dbReference>
<dbReference type="CDD" id="cd01949">
    <property type="entry name" value="GGDEF"/>
    <property type="match status" value="1"/>
</dbReference>
<dbReference type="STRING" id="1123397.SAMN05660831_02533"/>
<dbReference type="Gene3D" id="3.30.450.20">
    <property type="entry name" value="PAS domain"/>
    <property type="match status" value="1"/>
</dbReference>
<dbReference type="SMART" id="SM00267">
    <property type="entry name" value="GGDEF"/>
    <property type="match status" value="1"/>
</dbReference>
<dbReference type="OrthoDB" id="9812260at2"/>
<dbReference type="GO" id="GO:0043709">
    <property type="term" value="P:cell adhesion involved in single-species biofilm formation"/>
    <property type="evidence" value="ECO:0007669"/>
    <property type="project" value="TreeGrafter"/>
</dbReference>
<evidence type="ECO:0000313" key="6">
    <source>
        <dbReference type="Proteomes" id="UP000198611"/>
    </source>
</evidence>
<dbReference type="InterPro" id="IPR000160">
    <property type="entry name" value="GGDEF_dom"/>
</dbReference>
<evidence type="ECO:0000313" key="5">
    <source>
        <dbReference type="EMBL" id="SFD88517.1"/>
    </source>
</evidence>
<dbReference type="Pfam" id="PF08448">
    <property type="entry name" value="PAS_4"/>
    <property type="match status" value="1"/>
</dbReference>
<reference evidence="5 6" key="1">
    <citation type="submission" date="2016-10" db="EMBL/GenBank/DDBJ databases">
        <authorList>
            <person name="de Groot N.N."/>
        </authorList>
    </citation>
    <scope>NUCLEOTIDE SEQUENCE [LARGE SCALE GENOMIC DNA]</scope>
    <source>
        <strain evidence="5 6">HL3</strain>
    </source>
</reference>
<sequence>MHASPESIRLEAERQQLQAVLRALPDISFVLDDEGRYVQVIGGSNEAMYADGQALEGSTLHQVLPPAVADHFLTCIREVLESGELRTLEYPLRVAEVEGLPASVREQARATDQQWFEARILPLPGFDHPRPVVLWVAVNITHRKALEDELRRAATIDPLTHLANRQHLLDLAREELGRARRYHHPLSLLMIDVDHFKRVNDRHGHAMGDAVLEAVARNCRQALRETDHLGRAGGEEFIAVLPETAAEGARTLARRLVEAVAGIEPPERPDDRSVTISVGAATLRPGEGVDELMLRADGLMYAAKAAGRNTMITDADAPSVPPE</sequence>
<evidence type="ECO:0000256" key="3">
    <source>
        <dbReference type="ARBA" id="ARBA00034247"/>
    </source>
</evidence>
<organism evidence="5 6">
    <name type="scientific">Thiohalospira halophila DSM 15071</name>
    <dbReference type="NCBI Taxonomy" id="1123397"/>
    <lineage>
        <taxon>Bacteria</taxon>
        <taxon>Pseudomonadati</taxon>
        <taxon>Pseudomonadota</taxon>
        <taxon>Gammaproteobacteria</taxon>
        <taxon>Thiohalospirales</taxon>
        <taxon>Thiohalospiraceae</taxon>
        <taxon>Thiohalospira</taxon>
    </lineage>
</organism>
<dbReference type="InterPro" id="IPR050469">
    <property type="entry name" value="Diguanylate_Cyclase"/>
</dbReference>
<dbReference type="EC" id="2.7.7.65" evidence="2"/>
<dbReference type="Gene3D" id="3.30.70.270">
    <property type="match status" value="1"/>
</dbReference>
<dbReference type="NCBIfam" id="TIGR00254">
    <property type="entry name" value="GGDEF"/>
    <property type="match status" value="1"/>
</dbReference>
<proteinExistence type="predicted"/>
<evidence type="ECO:0000256" key="2">
    <source>
        <dbReference type="ARBA" id="ARBA00012528"/>
    </source>
</evidence>
<dbReference type="PANTHER" id="PTHR45138">
    <property type="entry name" value="REGULATORY COMPONENTS OF SENSORY TRANSDUCTION SYSTEM"/>
    <property type="match status" value="1"/>
</dbReference>
<dbReference type="SUPFAM" id="SSF55073">
    <property type="entry name" value="Nucleotide cyclase"/>
    <property type="match status" value="1"/>
</dbReference>
<dbReference type="AlphaFoldDB" id="A0A1I1VZY6"/>
<dbReference type="FunFam" id="3.30.70.270:FF:000001">
    <property type="entry name" value="Diguanylate cyclase domain protein"/>
    <property type="match status" value="1"/>
</dbReference>
<feature type="domain" description="GGDEF" evidence="4">
    <location>
        <begin position="184"/>
        <end position="316"/>
    </location>
</feature>
<name>A0A1I1VZY6_9GAMM</name>
<evidence type="ECO:0000259" key="4">
    <source>
        <dbReference type="PROSITE" id="PS50887"/>
    </source>
</evidence>
<dbReference type="EMBL" id="FOMJ01000011">
    <property type="protein sequence ID" value="SFD88517.1"/>
    <property type="molecule type" value="Genomic_DNA"/>
</dbReference>
<dbReference type="GO" id="GO:1902201">
    <property type="term" value="P:negative regulation of bacterial-type flagellum-dependent cell motility"/>
    <property type="evidence" value="ECO:0007669"/>
    <property type="project" value="TreeGrafter"/>
</dbReference>
<keyword evidence="6" id="KW-1185">Reference proteome</keyword>
<dbReference type="RefSeq" id="WP_093429141.1">
    <property type="nucleotide sequence ID" value="NZ_FOMJ01000011.1"/>
</dbReference>
<gene>
    <name evidence="5" type="ORF">SAMN05660831_02533</name>
</gene>